<dbReference type="EMBL" id="CAKLBC010001035">
    <property type="protein sequence ID" value="CAH0489207.1"/>
    <property type="molecule type" value="Genomic_DNA"/>
</dbReference>
<name>A0ABN8C5C4_9STRA</name>
<keyword evidence="4" id="KW-1185">Reference proteome</keyword>
<evidence type="ECO:0000313" key="3">
    <source>
        <dbReference type="EMBL" id="CAH0489207.1"/>
    </source>
</evidence>
<evidence type="ECO:0000256" key="2">
    <source>
        <dbReference type="SAM" id="MobiDB-lite"/>
    </source>
</evidence>
<dbReference type="Proteomes" id="UP001157938">
    <property type="component" value="Unassembled WGS sequence"/>
</dbReference>
<comment type="caution">
    <text evidence="3">The sequence shown here is derived from an EMBL/GenBank/DDBJ whole genome shotgun (WGS) entry which is preliminary data.</text>
</comment>
<proteinExistence type="predicted"/>
<keyword evidence="1" id="KW-0175">Coiled coil</keyword>
<accession>A0ABN8C5C4</accession>
<feature type="compositionally biased region" description="Polar residues" evidence="2">
    <location>
        <begin position="26"/>
        <end position="38"/>
    </location>
</feature>
<feature type="region of interest" description="Disordered" evidence="2">
    <location>
        <begin position="1"/>
        <end position="49"/>
    </location>
</feature>
<evidence type="ECO:0000256" key="1">
    <source>
        <dbReference type="SAM" id="Coils"/>
    </source>
</evidence>
<feature type="compositionally biased region" description="Basic and acidic residues" evidence="2">
    <location>
        <begin position="1"/>
        <end position="24"/>
    </location>
</feature>
<evidence type="ECO:0000313" key="4">
    <source>
        <dbReference type="Proteomes" id="UP001157938"/>
    </source>
</evidence>
<feature type="coiled-coil region" evidence="1">
    <location>
        <begin position="82"/>
        <end position="141"/>
    </location>
</feature>
<gene>
    <name evidence="3" type="ORF">PFR001_LOCUS4638</name>
</gene>
<protein>
    <submittedName>
        <fullName evidence="3">Uncharacterized protein</fullName>
    </submittedName>
</protein>
<reference evidence="3 4" key="1">
    <citation type="submission" date="2021-11" db="EMBL/GenBank/DDBJ databases">
        <authorList>
            <person name="Islam A."/>
            <person name="Islam S."/>
            <person name="Flora M.S."/>
            <person name="Rahman M."/>
            <person name="Ziaur R.M."/>
            <person name="Epstein J.H."/>
            <person name="Hassan M."/>
            <person name="Klassen M."/>
            <person name="Woodard K."/>
            <person name="Webb A."/>
            <person name="Webby R.J."/>
            <person name="El Zowalaty M.E."/>
        </authorList>
    </citation>
    <scope>NUCLEOTIDE SEQUENCE [LARGE SCALE GENOMIC DNA]</scope>
    <source>
        <strain evidence="3">Pf1</strain>
    </source>
</reference>
<sequence length="147" mass="17237">MLRHVLRDRDDEGTQSITEEKLRGSELQQMTNAEQQSSRRNKRHEMEHSEIQAIQELEVTKTKADEEIEHWKVMANLHQKRVATLQTQVKTLRSDKDKLVNAIALCQRSADKRLQVLKCDRQNVEAENAQLLTELTRIRQELEVINL</sequence>
<organism evidence="3 4">
    <name type="scientific">Peronospora farinosa</name>
    <dbReference type="NCBI Taxonomy" id="134698"/>
    <lineage>
        <taxon>Eukaryota</taxon>
        <taxon>Sar</taxon>
        <taxon>Stramenopiles</taxon>
        <taxon>Oomycota</taxon>
        <taxon>Peronosporomycetes</taxon>
        <taxon>Peronosporales</taxon>
        <taxon>Peronosporaceae</taxon>
        <taxon>Peronospora</taxon>
    </lineage>
</organism>